<gene>
    <name evidence="1" type="ORF">BECKMB1821G_GA0114241_100476</name>
    <name evidence="3" type="ORF">BECKMB1821H_GA0114242_100292</name>
    <name evidence="2" type="ORF">BECKMB1821I_GA0114274_100674</name>
</gene>
<dbReference type="AlphaFoldDB" id="A0A450XGQ7"/>
<dbReference type="EMBL" id="CAADFQ010000006">
    <property type="protein sequence ID" value="VFK28490.1"/>
    <property type="molecule type" value="Genomic_DNA"/>
</dbReference>
<reference evidence="2" key="1">
    <citation type="submission" date="2019-02" db="EMBL/GenBank/DDBJ databases">
        <authorList>
            <person name="Gruber-Vodicka R. H."/>
            <person name="Seah K. B. B."/>
        </authorList>
    </citation>
    <scope>NUCLEOTIDE SEQUENCE</scope>
    <source>
        <strain evidence="1">BECK_BZ197</strain>
        <strain evidence="3">BECK_BZ198</strain>
        <strain evidence="2">BECK_BZ199</strain>
    </source>
</reference>
<dbReference type="InterPro" id="IPR029063">
    <property type="entry name" value="SAM-dependent_MTases_sf"/>
</dbReference>
<dbReference type="EMBL" id="CAADGH010000002">
    <property type="protein sequence ID" value="VFK74271.1"/>
    <property type="molecule type" value="Genomic_DNA"/>
</dbReference>
<evidence type="ECO:0000313" key="3">
    <source>
        <dbReference type="EMBL" id="VFK74271.1"/>
    </source>
</evidence>
<organism evidence="2">
    <name type="scientific">Candidatus Kentrum sp. MB</name>
    <dbReference type="NCBI Taxonomy" id="2138164"/>
    <lineage>
        <taxon>Bacteria</taxon>
        <taxon>Pseudomonadati</taxon>
        <taxon>Pseudomonadota</taxon>
        <taxon>Gammaproteobacteria</taxon>
        <taxon>Candidatus Kentrum</taxon>
    </lineage>
</organism>
<dbReference type="Gene3D" id="3.40.50.150">
    <property type="entry name" value="Vaccinia Virus protein VP39"/>
    <property type="match status" value="1"/>
</dbReference>
<evidence type="ECO:0000313" key="2">
    <source>
        <dbReference type="EMBL" id="VFK28490.1"/>
    </source>
</evidence>
<dbReference type="EMBL" id="CAADFO010000004">
    <property type="protein sequence ID" value="VFK23361.1"/>
    <property type="molecule type" value="Genomic_DNA"/>
</dbReference>
<accession>A0A450XGQ7</accession>
<evidence type="ECO:0000313" key="1">
    <source>
        <dbReference type="EMBL" id="VFK23361.1"/>
    </source>
</evidence>
<name>A0A450XGQ7_9GAMM</name>
<protein>
    <submittedName>
        <fullName evidence="2">Uncharacterized protein</fullName>
    </submittedName>
</protein>
<proteinExistence type="predicted"/>
<dbReference type="SUPFAM" id="SSF53335">
    <property type="entry name" value="S-adenosyl-L-methionine-dependent methyltransferases"/>
    <property type="match status" value="1"/>
</dbReference>
<sequence>MILFALRFCLSNDYHSVALEMYAALRPRCGIIITVPQHPWLWSQQDEHAYHVRRYRVGELREKVFQAGFRIIFDTSFVSLLLPAMFISRLFRRNRSPNVNSRTELSLPITINALLEGIMNIERQFIRSGVRFPLGGSRLLVARKSR</sequence>